<dbReference type="EC" id="3.1.-.-" evidence="9"/>
<evidence type="ECO:0000313" key="10">
    <source>
        <dbReference type="EMBL" id="TBW22005.1"/>
    </source>
</evidence>
<dbReference type="GO" id="GO:0005737">
    <property type="term" value="C:cytoplasm"/>
    <property type="evidence" value="ECO:0007669"/>
    <property type="project" value="UniProtKB-SubCell"/>
</dbReference>
<keyword evidence="3 9" id="KW-0698">rRNA processing</keyword>
<evidence type="ECO:0000256" key="1">
    <source>
        <dbReference type="ARBA" id="ARBA00010875"/>
    </source>
</evidence>
<keyword evidence="8 9" id="KW-0862">Zinc</keyword>
<dbReference type="Pfam" id="PF02130">
    <property type="entry name" value="YbeY"/>
    <property type="match status" value="1"/>
</dbReference>
<dbReference type="InterPro" id="IPR020549">
    <property type="entry name" value="YbeY_CS"/>
</dbReference>
<accession>A0A4Q9V1U3</accession>
<comment type="cofactor">
    <cofactor evidence="9">
        <name>Zn(2+)</name>
        <dbReference type="ChEBI" id="CHEBI:29105"/>
    </cofactor>
    <text evidence="9">Binds 1 zinc ion.</text>
</comment>
<keyword evidence="2 9" id="KW-0690">Ribosome biogenesis</keyword>
<evidence type="ECO:0000256" key="6">
    <source>
        <dbReference type="ARBA" id="ARBA00022759"/>
    </source>
</evidence>
<comment type="similarity">
    <text evidence="1 9">Belongs to the endoribonuclease YbeY family.</text>
</comment>
<dbReference type="InterPro" id="IPR002036">
    <property type="entry name" value="YbeY"/>
</dbReference>
<feature type="binding site" evidence="9">
    <location>
        <position position="121"/>
    </location>
    <ligand>
        <name>Zn(2+)</name>
        <dbReference type="ChEBI" id="CHEBI:29105"/>
        <note>catalytic</note>
    </ligand>
</feature>
<dbReference type="Gene3D" id="3.40.390.30">
    <property type="entry name" value="Metalloproteases ('zincins'), catalytic domain"/>
    <property type="match status" value="1"/>
</dbReference>
<comment type="subcellular location">
    <subcellularLocation>
        <location evidence="9">Cytoplasm</location>
    </subcellularLocation>
</comment>
<name>A0A4Q9V1U3_9ACTO</name>
<dbReference type="GO" id="GO:0008270">
    <property type="term" value="F:zinc ion binding"/>
    <property type="evidence" value="ECO:0007669"/>
    <property type="project" value="UniProtKB-UniRule"/>
</dbReference>
<evidence type="ECO:0000256" key="7">
    <source>
        <dbReference type="ARBA" id="ARBA00022801"/>
    </source>
</evidence>
<gene>
    <name evidence="9 10" type="primary">ybeY</name>
    <name evidence="10" type="ORF">EZJ44_03975</name>
</gene>
<dbReference type="RefSeq" id="WP_131280444.1">
    <property type="nucleotide sequence ID" value="NZ_JBHSLR010000009.1"/>
</dbReference>
<feature type="binding site" evidence="9">
    <location>
        <position position="117"/>
    </location>
    <ligand>
        <name>Zn(2+)</name>
        <dbReference type="ChEBI" id="CHEBI:29105"/>
        <note>catalytic</note>
    </ligand>
</feature>
<dbReference type="GO" id="GO:0004222">
    <property type="term" value="F:metalloendopeptidase activity"/>
    <property type="evidence" value="ECO:0007669"/>
    <property type="project" value="InterPro"/>
</dbReference>
<dbReference type="AlphaFoldDB" id="A0A4Q9V1U3"/>
<keyword evidence="4 9" id="KW-0540">Nuclease</keyword>
<evidence type="ECO:0000256" key="3">
    <source>
        <dbReference type="ARBA" id="ARBA00022552"/>
    </source>
</evidence>
<keyword evidence="11" id="KW-1185">Reference proteome</keyword>
<evidence type="ECO:0000256" key="5">
    <source>
        <dbReference type="ARBA" id="ARBA00022723"/>
    </source>
</evidence>
<organism evidence="10 11">
    <name type="scientific">Arcanobacterium bovis</name>
    <dbReference type="NCBI Taxonomy" id="2529275"/>
    <lineage>
        <taxon>Bacteria</taxon>
        <taxon>Bacillati</taxon>
        <taxon>Actinomycetota</taxon>
        <taxon>Actinomycetes</taxon>
        <taxon>Actinomycetales</taxon>
        <taxon>Actinomycetaceae</taxon>
        <taxon>Arcanobacterium</taxon>
    </lineage>
</organism>
<protein>
    <recommendedName>
        <fullName evidence="9">Endoribonuclease YbeY</fullName>
        <ecNumber evidence="9">3.1.-.-</ecNumber>
    </recommendedName>
</protein>
<comment type="caution">
    <text evidence="10">The sequence shown here is derived from an EMBL/GenBank/DDBJ whole genome shotgun (WGS) entry which is preliminary data.</text>
</comment>
<feature type="binding site" evidence="9">
    <location>
        <position position="127"/>
    </location>
    <ligand>
        <name>Zn(2+)</name>
        <dbReference type="ChEBI" id="CHEBI:29105"/>
        <note>catalytic</note>
    </ligand>
</feature>
<keyword evidence="6 9" id="KW-0255">Endonuclease</keyword>
<evidence type="ECO:0000313" key="11">
    <source>
        <dbReference type="Proteomes" id="UP000293036"/>
    </source>
</evidence>
<sequence length="173" mass="19565">MIEVNDESSFSPAPNLEEISELGTWLFDQMRVHPQADLNIVLLDESAMAQLHVEWMDLEGPTDVMSFPMDELRPTPPGQEPIEGILGDIAICPQVAARQALRSGHATMEEILLLTTHGVLHLLGYDHEEEDERKEMFDLQRRLLLSFLARKPQNPNEPIRDFGDIDDIAPTID</sequence>
<evidence type="ECO:0000256" key="4">
    <source>
        <dbReference type="ARBA" id="ARBA00022722"/>
    </source>
</evidence>
<proteinExistence type="inferred from homology"/>
<keyword evidence="5 9" id="KW-0479">Metal-binding</keyword>
<evidence type="ECO:0000256" key="2">
    <source>
        <dbReference type="ARBA" id="ARBA00022517"/>
    </source>
</evidence>
<dbReference type="HAMAP" id="MF_00009">
    <property type="entry name" value="Endoribonucl_YbeY"/>
    <property type="match status" value="1"/>
</dbReference>
<keyword evidence="7 9" id="KW-0378">Hydrolase</keyword>
<comment type="function">
    <text evidence="9">Single strand-specific metallo-endoribonuclease involved in late-stage 70S ribosome quality control and in maturation of the 3' terminus of the 16S rRNA.</text>
</comment>
<dbReference type="PANTHER" id="PTHR46986:SF1">
    <property type="entry name" value="ENDORIBONUCLEASE YBEY, CHLOROPLASTIC"/>
    <property type="match status" value="1"/>
</dbReference>
<evidence type="ECO:0000256" key="8">
    <source>
        <dbReference type="ARBA" id="ARBA00022833"/>
    </source>
</evidence>
<dbReference type="InterPro" id="IPR023091">
    <property type="entry name" value="MetalPrtase_cat_dom_sf_prd"/>
</dbReference>
<dbReference type="GO" id="GO:0006364">
    <property type="term" value="P:rRNA processing"/>
    <property type="evidence" value="ECO:0007669"/>
    <property type="project" value="UniProtKB-UniRule"/>
</dbReference>
<dbReference type="SUPFAM" id="SSF55486">
    <property type="entry name" value="Metalloproteases ('zincins'), catalytic domain"/>
    <property type="match status" value="1"/>
</dbReference>
<dbReference type="GO" id="GO:0004521">
    <property type="term" value="F:RNA endonuclease activity"/>
    <property type="evidence" value="ECO:0007669"/>
    <property type="project" value="UniProtKB-UniRule"/>
</dbReference>
<reference evidence="10 11" key="1">
    <citation type="submission" date="2019-02" db="EMBL/GenBank/DDBJ databases">
        <title>Arcanobacterium bovis sp. nov., isolated from the milk of a cow with mastitis.</title>
        <authorList>
            <person name="Sammra O."/>
            <person name="Foster G."/>
            <person name="Hassan A."/>
            <person name="Alssahen M."/>
            <person name="Laemmler C."/>
            <person name="Borowiak M."/>
            <person name="Malorny B."/>
            <person name="Abdulmawjood A."/>
        </authorList>
    </citation>
    <scope>NUCLEOTIDE SEQUENCE [LARGE SCALE GENOMIC DNA]</scope>
    <source>
        <strain evidence="10 11">C605018/01/1</strain>
    </source>
</reference>
<dbReference type="EMBL" id="SJDT01000003">
    <property type="protein sequence ID" value="TBW22005.1"/>
    <property type="molecule type" value="Genomic_DNA"/>
</dbReference>
<dbReference type="Proteomes" id="UP000293036">
    <property type="component" value="Unassembled WGS sequence"/>
</dbReference>
<dbReference type="PANTHER" id="PTHR46986">
    <property type="entry name" value="ENDORIBONUCLEASE YBEY, CHLOROPLASTIC"/>
    <property type="match status" value="1"/>
</dbReference>
<dbReference type="NCBIfam" id="TIGR00043">
    <property type="entry name" value="rRNA maturation RNase YbeY"/>
    <property type="match status" value="1"/>
</dbReference>
<dbReference type="PROSITE" id="PS01306">
    <property type="entry name" value="UPF0054"/>
    <property type="match status" value="1"/>
</dbReference>
<evidence type="ECO:0000256" key="9">
    <source>
        <dbReference type="HAMAP-Rule" id="MF_00009"/>
    </source>
</evidence>
<dbReference type="OrthoDB" id="9807740at2"/>
<keyword evidence="9" id="KW-0963">Cytoplasm</keyword>